<proteinExistence type="predicted"/>
<dbReference type="CDD" id="cd02257">
    <property type="entry name" value="Peptidase_C19"/>
    <property type="match status" value="1"/>
</dbReference>
<dbReference type="RefSeq" id="XP_056495809.1">
    <property type="nucleotide sequence ID" value="XM_056648678.1"/>
</dbReference>
<name>A0A9W9NJA8_PENCI</name>
<dbReference type="Proteomes" id="UP001147733">
    <property type="component" value="Unassembled WGS sequence"/>
</dbReference>
<feature type="domain" description="USP" evidence="3">
    <location>
        <begin position="88"/>
        <end position="400"/>
    </location>
</feature>
<evidence type="ECO:0000256" key="1">
    <source>
        <dbReference type="SAM" id="Coils"/>
    </source>
</evidence>
<keyword evidence="1" id="KW-0175">Coiled coil</keyword>
<evidence type="ECO:0000313" key="4">
    <source>
        <dbReference type="EMBL" id="KAJ5220886.1"/>
    </source>
</evidence>
<dbReference type="PROSITE" id="PS00973">
    <property type="entry name" value="USP_2"/>
    <property type="match status" value="1"/>
</dbReference>
<dbReference type="GO" id="GO:0005829">
    <property type="term" value="C:cytosol"/>
    <property type="evidence" value="ECO:0007669"/>
    <property type="project" value="TreeGrafter"/>
</dbReference>
<dbReference type="OrthoDB" id="289038at2759"/>
<dbReference type="AlphaFoldDB" id="A0A9W9NJA8"/>
<reference evidence="4" key="1">
    <citation type="submission" date="2022-11" db="EMBL/GenBank/DDBJ databases">
        <authorList>
            <person name="Petersen C."/>
        </authorList>
    </citation>
    <scope>NUCLEOTIDE SEQUENCE</scope>
    <source>
        <strain evidence="4">IBT 23319</strain>
    </source>
</reference>
<feature type="coiled-coil region" evidence="1">
    <location>
        <begin position="37"/>
        <end position="64"/>
    </location>
</feature>
<dbReference type="Gene3D" id="3.90.70.10">
    <property type="entry name" value="Cysteine proteinases"/>
    <property type="match status" value="1"/>
</dbReference>
<sequence>MTQAYLGIPMDLDPLLRTPPPDPNGLNIPSLNTITKSEAAEKELNRLLAEVRKIANRKRKENARRTAIARRSPFVSIWDKWTAERTKVGIQNPGDLCYRNVLLQLLAHSPALMRWAWWYNKHHIPAGHECHMGKAGGICKPCHLHNFLSNYWDSREGDLEEKIDKFWTSIHTNMPYINKKGQQDPSEIFMDLRCQIMEDIPPVHRGHYLDICQTGIVTHKWCEGEEPCKNDSYEEEYDWPILFVEFSPRDKISNVDEAVQRFFTDKDYIGTCRNCREKEFRLEYITKPSEMLVVELNRIDEDKEKIEDPINFEGNIQLRKEYFDPRLDADTVQNINYELTSVIFHSGPNVNSGHYTIIVKGRTGKWTLINDTKTAPISFSNFCRDPENKKNAYMFVYTRLSRNPSADRMLRYNKIFTQDRVSKRLGITRTRNESSELLDWDAGKRTPPGILKVLDMVDGPPRSSQQPPAGSRPRQSPTTDQSTQTQQDIASLLFADKATSPRPRKHIVPIQTSVSDSSSEASLKKMPRQARFINSEDCTAGSNLSSSSSSSGSSAELELGPEYPSSESEDEIETVPREPQVSNADILKYLKEQKRSSPPRSSQNQGEELPHPGGKADPAGPFMGDDQFEMNAYTEGRPYHNKNSWLRIQYIEYQGNDRDNPDKNYRVPLDFAVRGYPINLLKNPCDSGINADLVSILGQLKDDDEIMAD</sequence>
<accession>A0A9W9NJA8</accession>
<comment type="caution">
    <text evidence="4">The sequence shown here is derived from an EMBL/GenBank/DDBJ whole genome shotgun (WGS) entry which is preliminary data.</text>
</comment>
<gene>
    <name evidence="4" type="ORF">N7469_009773</name>
</gene>
<dbReference type="SUPFAM" id="SSF54001">
    <property type="entry name" value="Cysteine proteinases"/>
    <property type="match status" value="1"/>
</dbReference>
<dbReference type="InterPro" id="IPR028889">
    <property type="entry name" value="USP"/>
</dbReference>
<evidence type="ECO:0000256" key="2">
    <source>
        <dbReference type="SAM" id="MobiDB-lite"/>
    </source>
</evidence>
<evidence type="ECO:0000259" key="3">
    <source>
        <dbReference type="PROSITE" id="PS50235"/>
    </source>
</evidence>
<dbReference type="GO" id="GO:0005634">
    <property type="term" value="C:nucleus"/>
    <property type="evidence" value="ECO:0007669"/>
    <property type="project" value="TreeGrafter"/>
</dbReference>
<dbReference type="GeneID" id="81387845"/>
<feature type="compositionally biased region" description="Polar residues" evidence="2">
    <location>
        <begin position="510"/>
        <end position="521"/>
    </location>
</feature>
<feature type="region of interest" description="Disordered" evidence="2">
    <location>
        <begin position="454"/>
        <end position="627"/>
    </location>
</feature>
<dbReference type="GO" id="GO:0016579">
    <property type="term" value="P:protein deubiquitination"/>
    <property type="evidence" value="ECO:0007669"/>
    <property type="project" value="InterPro"/>
</dbReference>
<dbReference type="InterPro" id="IPR050164">
    <property type="entry name" value="Peptidase_C19"/>
</dbReference>
<dbReference type="PANTHER" id="PTHR24006">
    <property type="entry name" value="UBIQUITIN CARBOXYL-TERMINAL HYDROLASE"/>
    <property type="match status" value="1"/>
</dbReference>
<evidence type="ECO:0000313" key="5">
    <source>
        <dbReference type="Proteomes" id="UP001147733"/>
    </source>
</evidence>
<keyword evidence="5" id="KW-1185">Reference proteome</keyword>
<dbReference type="InterPro" id="IPR018200">
    <property type="entry name" value="USP_CS"/>
</dbReference>
<dbReference type="PROSITE" id="PS50235">
    <property type="entry name" value="USP_3"/>
    <property type="match status" value="1"/>
</dbReference>
<dbReference type="InterPro" id="IPR038765">
    <property type="entry name" value="Papain-like_cys_pep_sf"/>
</dbReference>
<feature type="compositionally biased region" description="Low complexity" evidence="2">
    <location>
        <begin position="540"/>
        <end position="560"/>
    </location>
</feature>
<dbReference type="EMBL" id="JAPQKT010000009">
    <property type="protein sequence ID" value="KAJ5220886.1"/>
    <property type="molecule type" value="Genomic_DNA"/>
</dbReference>
<protein>
    <recommendedName>
        <fullName evidence="3">USP domain-containing protein</fullName>
    </recommendedName>
</protein>
<dbReference type="InterPro" id="IPR001394">
    <property type="entry name" value="Peptidase_C19_UCH"/>
</dbReference>
<dbReference type="Pfam" id="PF00443">
    <property type="entry name" value="UCH"/>
    <property type="match status" value="1"/>
</dbReference>
<feature type="compositionally biased region" description="Low complexity" evidence="2">
    <location>
        <begin position="475"/>
        <end position="488"/>
    </location>
</feature>
<organism evidence="4 5">
    <name type="scientific">Penicillium citrinum</name>
    <dbReference type="NCBI Taxonomy" id="5077"/>
    <lineage>
        <taxon>Eukaryota</taxon>
        <taxon>Fungi</taxon>
        <taxon>Dikarya</taxon>
        <taxon>Ascomycota</taxon>
        <taxon>Pezizomycotina</taxon>
        <taxon>Eurotiomycetes</taxon>
        <taxon>Eurotiomycetidae</taxon>
        <taxon>Eurotiales</taxon>
        <taxon>Aspergillaceae</taxon>
        <taxon>Penicillium</taxon>
    </lineage>
</organism>
<dbReference type="GO" id="GO:0004843">
    <property type="term" value="F:cysteine-type deubiquitinase activity"/>
    <property type="evidence" value="ECO:0007669"/>
    <property type="project" value="InterPro"/>
</dbReference>
<feature type="compositionally biased region" description="Polar residues" evidence="2">
    <location>
        <begin position="596"/>
        <end position="606"/>
    </location>
</feature>
<reference evidence="4" key="2">
    <citation type="journal article" date="2023" name="IMA Fungus">
        <title>Comparative genomic study of the Penicillium genus elucidates a diverse pangenome and 15 lateral gene transfer events.</title>
        <authorList>
            <person name="Petersen C."/>
            <person name="Sorensen T."/>
            <person name="Nielsen M.R."/>
            <person name="Sondergaard T.E."/>
            <person name="Sorensen J.L."/>
            <person name="Fitzpatrick D.A."/>
            <person name="Frisvad J.C."/>
            <person name="Nielsen K.L."/>
        </authorList>
    </citation>
    <scope>NUCLEOTIDE SEQUENCE</scope>
    <source>
        <strain evidence="4">IBT 23319</strain>
    </source>
</reference>